<organism evidence="2 3">
    <name type="scientific">Ramazzottius varieornatus</name>
    <name type="common">Water bear</name>
    <name type="synonym">Tardigrade</name>
    <dbReference type="NCBI Taxonomy" id="947166"/>
    <lineage>
        <taxon>Eukaryota</taxon>
        <taxon>Metazoa</taxon>
        <taxon>Ecdysozoa</taxon>
        <taxon>Tardigrada</taxon>
        <taxon>Eutardigrada</taxon>
        <taxon>Parachela</taxon>
        <taxon>Hypsibioidea</taxon>
        <taxon>Ramazzottiidae</taxon>
        <taxon>Ramazzottius</taxon>
    </lineage>
</organism>
<dbReference type="EMBL" id="BDGG01000003">
    <property type="protein sequence ID" value="GAU96948.1"/>
    <property type="molecule type" value="Genomic_DNA"/>
</dbReference>
<accession>A0A1D1VEL9</accession>
<keyword evidence="3" id="KW-1185">Reference proteome</keyword>
<name>A0A1D1VEL9_RAMVA</name>
<evidence type="ECO:0000256" key="1">
    <source>
        <dbReference type="SAM" id="SignalP"/>
    </source>
</evidence>
<evidence type="ECO:0000313" key="2">
    <source>
        <dbReference type="EMBL" id="GAU96948.1"/>
    </source>
</evidence>
<feature type="chain" id="PRO_5008898316" evidence="1">
    <location>
        <begin position="23"/>
        <end position="103"/>
    </location>
</feature>
<feature type="signal peptide" evidence="1">
    <location>
        <begin position="1"/>
        <end position="22"/>
    </location>
</feature>
<dbReference type="Proteomes" id="UP000186922">
    <property type="component" value="Unassembled WGS sequence"/>
</dbReference>
<keyword evidence="1" id="KW-0732">Signal</keyword>
<sequence>MIAMSILTLDLWSVAGYRTVNAGLVLRLTFSCSKVGKRRHQPSITSDNGKRMPTTTAVHRAYDILYLHRKGLQSTNMTLCPFYLKLNFNGSILSRGDLSACFL</sequence>
<protein>
    <submittedName>
        <fullName evidence="2">Uncharacterized protein</fullName>
    </submittedName>
</protein>
<gene>
    <name evidence="2" type="primary">RvY_08313</name>
    <name evidence="2" type="synonym">RvY_08313.2</name>
    <name evidence="2" type="ORF">RvY_08313-2</name>
</gene>
<reference evidence="2 3" key="1">
    <citation type="journal article" date="2016" name="Nat. Commun.">
        <title>Extremotolerant tardigrade genome and improved radiotolerance of human cultured cells by tardigrade-unique protein.</title>
        <authorList>
            <person name="Hashimoto T."/>
            <person name="Horikawa D.D."/>
            <person name="Saito Y."/>
            <person name="Kuwahara H."/>
            <person name="Kozuka-Hata H."/>
            <person name="Shin-I T."/>
            <person name="Minakuchi Y."/>
            <person name="Ohishi K."/>
            <person name="Motoyama A."/>
            <person name="Aizu T."/>
            <person name="Enomoto A."/>
            <person name="Kondo K."/>
            <person name="Tanaka S."/>
            <person name="Hara Y."/>
            <person name="Koshikawa S."/>
            <person name="Sagara H."/>
            <person name="Miura T."/>
            <person name="Yokobori S."/>
            <person name="Miyagawa K."/>
            <person name="Suzuki Y."/>
            <person name="Kubo T."/>
            <person name="Oyama M."/>
            <person name="Kohara Y."/>
            <person name="Fujiyama A."/>
            <person name="Arakawa K."/>
            <person name="Katayama T."/>
            <person name="Toyoda A."/>
            <person name="Kunieda T."/>
        </authorList>
    </citation>
    <scope>NUCLEOTIDE SEQUENCE [LARGE SCALE GENOMIC DNA]</scope>
    <source>
        <strain evidence="2 3">YOKOZUNA-1</strain>
    </source>
</reference>
<proteinExistence type="predicted"/>
<comment type="caution">
    <text evidence="2">The sequence shown here is derived from an EMBL/GenBank/DDBJ whole genome shotgun (WGS) entry which is preliminary data.</text>
</comment>
<evidence type="ECO:0000313" key="3">
    <source>
        <dbReference type="Proteomes" id="UP000186922"/>
    </source>
</evidence>
<dbReference type="AlphaFoldDB" id="A0A1D1VEL9"/>